<reference evidence="2" key="1">
    <citation type="journal article" date="2019" name="Curr. Biol.">
        <title>Genome Sequence of Striga asiatica Provides Insight into the Evolution of Plant Parasitism.</title>
        <authorList>
            <person name="Yoshida S."/>
            <person name="Kim S."/>
            <person name="Wafula E.K."/>
            <person name="Tanskanen J."/>
            <person name="Kim Y.M."/>
            <person name="Honaas L."/>
            <person name="Yang Z."/>
            <person name="Spallek T."/>
            <person name="Conn C.E."/>
            <person name="Ichihashi Y."/>
            <person name="Cheong K."/>
            <person name="Cui S."/>
            <person name="Der J.P."/>
            <person name="Gundlach H."/>
            <person name="Jiao Y."/>
            <person name="Hori C."/>
            <person name="Ishida J.K."/>
            <person name="Kasahara H."/>
            <person name="Kiba T."/>
            <person name="Kim M.S."/>
            <person name="Koo N."/>
            <person name="Laohavisit A."/>
            <person name="Lee Y.H."/>
            <person name="Lumba S."/>
            <person name="McCourt P."/>
            <person name="Mortimer J.C."/>
            <person name="Mutuku J.M."/>
            <person name="Nomura T."/>
            <person name="Sasaki-Sekimoto Y."/>
            <person name="Seto Y."/>
            <person name="Wang Y."/>
            <person name="Wakatake T."/>
            <person name="Sakakibara H."/>
            <person name="Demura T."/>
            <person name="Yamaguchi S."/>
            <person name="Yoneyama K."/>
            <person name="Manabe R.I."/>
            <person name="Nelson D.C."/>
            <person name="Schulman A.H."/>
            <person name="Timko M.P."/>
            <person name="dePamphilis C.W."/>
            <person name="Choi D."/>
            <person name="Shirasu K."/>
        </authorList>
    </citation>
    <scope>NUCLEOTIDE SEQUENCE [LARGE SCALE GENOMIC DNA]</scope>
    <source>
        <strain evidence="2">cv. UVA1</strain>
    </source>
</reference>
<protein>
    <submittedName>
        <fullName evidence="1">Centrosomal protein of 41 kDa</fullName>
    </submittedName>
</protein>
<sequence>MWHDNIQQIRPTSIQHLLNCRHQITHLCHTSSRNIASLRKLQHVRENFILFRRITQIRRFSTRIVANSCTFIIKLPSPSMSTTTEPGLATAAPIAAGNPNPMAPNPLEYQIQTLEGQFNISTNGDVWLLVLSNLGRIDIDMDNLCSAGKCFQLSRYTIIKPDSKSQQQITLVHSIVSIHSPMHTQHMQ</sequence>
<proteinExistence type="predicted"/>
<gene>
    <name evidence="1" type="ORF">STAS_12636</name>
</gene>
<dbReference type="Proteomes" id="UP000325081">
    <property type="component" value="Unassembled WGS sequence"/>
</dbReference>
<dbReference type="EMBL" id="BKCP01005128">
    <property type="protein sequence ID" value="GER36301.1"/>
    <property type="molecule type" value="Genomic_DNA"/>
</dbReference>
<keyword evidence="2" id="KW-1185">Reference proteome</keyword>
<accession>A0A5A7PUF3</accession>
<organism evidence="1 2">
    <name type="scientific">Striga asiatica</name>
    <name type="common">Asiatic witchweed</name>
    <name type="synonym">Buchnera asiatica</name>
    <dbReference type="NCBI Taxonomy" id="4170"/>
    <lineage>
        <taxon>Eukaryota</taxon>
        <taxon>Viridiplantae</taxon>
        <taxon>Streptophyta</taxon>
        <taxon>Embryophyta</taxon>
        <taxon>Tracheophyta</taxon>
        <taxon>Spermatophyta</taxon>
        <taxon>Magnoliopsida</taxon>
        <taxon>eudicotyledons</taxon>
        <taxon>Gunneridae</taxon>
        <taxon>Pentapetalae</taxon>
        <taxon>asterids</taxon>
        <taxon>lamiids</taxon>
        <taxon>Lamiales</taxon>
        <taxon>Orobanchaceae</taxon>
        <taxon>Buchnereae</taxon>
        <taxon>Striga</taxon>
    </lineage>
</organism>
<evidence type="ECO:0000313" key="1">
    <source>
        <dbReference type="EMBL" id="GER36301.1"/>
    </source>
</evidence>
<comment type="caution">
    <text evidence="1">The sequence shown here is derived from an EMBL/GenBank/DDBJ whole genome shotgun (WGS) entry which is preliminary data.</text>
</comment>
<name>A0A5A7PUF3_STRAF</name>
<dbReference type="AlphaFoldDB" id="A0A5A7PUF3"/>
<evidence type="ECO:0000313" key="2">
    <source>
        <dbReference type="Proteomes" id="UP000325081"/>
    </source>
</evidence>
<feature type="non-terminal residue" evidence="1">
    <location>
        <position position="188"/>
    </location>
</feature>